<keyword evidence="2" id="KW-0614">Plasmid</keyword>
<proteinExistence type="predicted"/>
<reference evidence="2 3" key="1">
    <citation type="submission" date="2018-02" db="EMBL/GenBank/DDBJ databases">
        <title>Acetobacter orientalis genome.</title>
        <authorList>
            <person name="Nakashima N."/>
            <person name="Tamura T."/>
        </authorList>
    </citation>
    <scope>NUCLEOTIDE SEQUENCE [LARGE SCALE GENOMIC DNA]</scope>
    <source>
        <strain evidence="2 3">FAN1</strain>
        <plasmid evidence="3">paof1 fan1 dna</plasmid>
    </source>
</reference>
<dbReference type="InterPro" id="IPR037522">
    <property type="entry name" value="HD_GYP_dom"/>
</dbReference>
<dbReference type="Pfam" id="PF13487">
    <property type="entry name" value="HD_5"/>
    <property type="match status" value="1"/>
</dbReference>
<dbReference type="KEGG" id="aot:AcetOri_orf00053p"/>
<dbReference type="GO" id="GO:0008081">
    <property type="term" value="F:phosphoric diester hydrolase activity"/>
    <property type="evidence" value="ECO:0007669"/>
    <property type="project" value="UniProtKB-ARBA"/>
</dbReference>
<dbReference type="CDD" id="cd00077">
    <property type="entry name" value="HDc"/>
    <property type="match status" value="1"/>
</dbReference>
<geneLocation type="plasmid" evidence="3">
    <name>paof1 fan1 dna</name>
</geneLocation>
<dbReference type="PANTHER" id="PTHR45228">
    <property type="entry name" value="CYCLIC DI-GMP PHOSPHODIESTERASE TM_0186-RELATED"/>
    <property type="match status" value="1"/>
</dbReference>
<accession>A0A2Z5ZN77</accession>
<protein>
    <submittedName>
        <fullName evidence="2">Two component response regulator</fullName>
    </submittedName>
</protein>
<organism evidence="2 3">
    <name type="scientific">Acetobacter orientalis</name>
    <dbReference type="NCBI Taxonomy" id="146474"/>
    <lineage>
        <taxon>Bacteria</taxon>
        <taxon>Pseudomonadati</taxon>
        <taxon>Pseudomonadota</taxon>
        <taxon>Alphaproteobacteria</taxon>
        <taxon>Acetobacterales</taxon>
        <taxon>Acetobacteraceae</taxon>
        <taxon>Acetobacter</taxon>
    </lineage>
</organism>
<dbReference type="AlphaFoldDB" id="A0A2Z5ZN77"/>
<dbReference type="InterPro" id="IPR003607">
    <property type="entry name" value="HD/PDEase_dom"/>
</dbReference>
<feature type="domain" description="HD-GYP" evidence="1">
    <location>
        <begin position="1"/>
        <end position="207"/>
    </location>
</feature>
<dbReference type="Proteomes" id="UP000270034">
    <property type="component" value="Plasmid pAOF1"/>
</dbReference>
<dbReference type="InterPro" id="IPR052020">
    <property type="entry name" value="Cyclic_di-GMP/3'3'-cGAMP_PDE"/>
</dbReference>
<dbReference type="SUPFAM" id="SSF109604">
    <property type="entry name" value="HD-domain/PDEase-like"/>
    <property type="match status" value="1"/>
</dbReference>
<gene>
    <name evidence="2" type="ORF">AcetOrient_orf00053p</name>
</gene>
<dbReference type="PROSITE" id="PS51832">
    <property type="entry name" value="HD_GYP"/>
    <property type="match status" value="1"/>
</dbReference>
<evidence type="ECO:0000313" key="2">
    <source>
        <dbReference type="EMBL" id="BBC81727.1"/>
    </source>
</evidence>
<dbReference type="Gene3D" id="1.10.3210.10">
    <property type="entry name" value="Hypothetical protein af1432"/>
    <property type="match status" value="1"/>
</dbReference>
<sequence>MTPTRPSVTAADLSSGPEHRQLRALANKVGLDLDGHGNRVAGMAQALGHAHQGLGSTALLTLGAQLHDIGKLHIPIEVLDAPRRLTPAEWAIMRLHTVLGVEVLCRTLEEVPQDIADCVLLHHEHWDGSGYPIGLSGASIPLLAQLVAIADFIDALASPRAYKAAVAPDLIRSLVIRARGVKFDPILTDLALRIWPQLLRARAQAGLPHAVTMEHTILKP</sequence>
<dbReference type="PANTHER" id="PTHR45228:SF4">
    <property type="entry name" value="LIPOPROTEIN"/>
    <property type="match status" value="1"/>
</dbReference>
<name>A0A2Z5ZN77_9PROT</name>
<evidence type="ECO:0000313" key="3">
    <source>
        <dbReference type="Proteomes" id="UP000270034"/>
    </source>
</evidence>
<evidence type="ECO:0000259" key="1">
    <source>
        <dbReference type="PROSITE" id="PS51832"/>
    </source>
</evidence>
<dbReference type="EMBL" id="AP018516">
    <property type="protein sequence ID" value="BBC81727.1"/>
    <property type="molecule type" value="Genomic_DNA"/>
</dbReference>